<protein>
    <submittedName>
        <fullName evidence="2">Uncharacterized protein</fullName>
    </submittedName>
</protein>
<comment type="caution">
    <text evidence="2">The sequence shown here is derived from an EMBL/GenBank/DDBJ whole genome shotgun (WGS) entry which is preliminary data.</text>
</comment>
<dbReference type="OrthoDB" id="1001981at2759"/>
<dbReference type="Proteomes" id="UP001153076">
    <property type="component" value="Unassembled WGS sequence"/>
</dbReference>
<dbReference type="AlphaFoldDB" id="A0A9Q1JMB1"/>
<dbReference type="EMBL" id="JAKOGI010001573">
    <property type="protein sequence ID" value="KAJ8424953.1"/>
    <property type="molecule type" value="Genomic_DNA"/>
</dbReference>
<feature type="compositionally biased region" description="Polar residues" evidence="1">
    <location>
        <begin position="273"/>
        <end position="286"/>
    </location>
</feature>
<evidence type="ECO:0000256" key="1">
    <source>
        <dbReference type="SAM" id="MobiDB-lite"/>
    </source>
</evidence>
<sequence length="373" mass="43301">MLLEKYDPWDNSLNLANGKLLIDEEDVYATLGLPMGEFEVIEGQTSDIDIEFLDLWRRRWNTERGGPPIGSVDEVILARASHGHDCIIRNANGTCHFRVVKYLCNIDEIKRYNWCAYAIKCLNDAIVEWKKGKGKFFTRSLLFLMLFYMYRVQFRERKVERSFPVAINWDTDKVRNRDKDEQLSGGYGKGRIIERIDYQTITRLAEVDLDINMQEMERGQPHKEGTSEMSQARPSKEQRCPFFPHCNGQCEDLIHVNDDPIQDNVTKGAPAQQGETSTEMQVQKSPPHTRHTGAANENVQECVSPDDAYYCSLEFLEQLDKLESVAREEIQHRKRWLAAHQVSALECHLNKKQLQHLQHTLPPAQFKYNGERR</sequence>
<proteinExistence type="predicted"/>
<keyword evidence="3" id="KW-1185">Reference proteome</keyword>
<gene>
    <name evidence="2" type="ORF">Cgig2_018760</name>
</gene>
<reference evidence="2" key="1">
    <citation type="submission" date="2022-04" db="EMBL/GenBank/DDBJ databases">
        <title>Carnegiea gigantea Genome sequencing and assembly v2.</title>
        <authorList>
            <person name="Copetti D."/>
            <person name="Sanderson M.J."/>
            <person name="Burquez A."/>
            <person name="Wojciechowski M.F."/>
        </authorList>
    </citation>
    <scope>NUCLEOTIDE SEQUENCE</scope>
    <source>
        <strain evidence="2">SGP5-SGP5p</strain>
        <tissue evidence="2">Aerial part</tissue>
    </source>
</reference>
<dbReference type="PANTHER" id="PTHR34835:SF90">
    <property type="entry name" value="AMINOTRANSFERASE-LIKE PLANT MOBILE DOMAIN-CONTAINING PROTEIN"/>
    <property type="match status" value="1"/>
</dbReference>
<dbReference type="PANTHER" id="PTHR34835">
    <property type="entry name" value="OS07G0283600 PROTEIN-RELATED"/>
    <property type="match status" value="1"/>
</dbReference>
<evidence type="ECO:0000313" key="3">
    <source>
        <dbReference type="Proteomes" id="UP001153076"/>
    </source>
</evidence>
<feature type="region of interest" description="Disordered" evidence="1">
    <location>
        <begin position="218"/>
        <end position="238"/>
    </location>
</feature>
<name>A0A9Q1JMB1_9CARY</name>
<organism evidence="2 3">
    <name type="scientific">Carnegiea gigantea</name>
    <dbReference type="NCBI Taxonomy" id="171969"/>
    <lineage>
        <taxon>Eukaryota</taxon>
        <taxon>Viridiplantae</taxon>
        <taxon>Streptophyta</taxon>
        <taxon>Embryophyta</taxon>
        <taxon>Tracheophyta</taxon>
        <taxon>Spermatophyta</taxon>
        <taxon>Magnoliopsida</taxon>
        <taxon>eudicotyledons</taxon>
        <taxon>Gunneridae</taxon>
        <taxon>Pentapetalae</taxon>
        <taxon>Caryophyllales</taxon>
        <taxon>Cactineae</taxon>
        <taxon>Cactaceae</taxon>
        <taxon>Cactoideae</taxon>
        <taxon>Echinocereeae</taxon>
        <taxon>Carnegiea</taxon>
    </lineage>
</organism>
<accession>A0A9Q1JMB1</accession>
<feature type="region of interest" description="Disordered" evidence="1">
    <location>
        <begin position="260"/>
        <end position="297"/>
    </location>
</feature>
<evidence type="ECO:0000313" key="2">
    <source>
        <dbReference type="EMBL" id="KAJ8424953.1"/>
    </source>
</evidence>